<dbReference type="STRING" id="1280950.HJO_14407"/>
<dbReference type="CDD" id="cd18873">
    <property type="entry name" value="NUDIX_NadM_like"/>
    <property type="match status" value="1"/>
</dbReference>
<protein>
    <recommendedName>
        <fullName evidence="1">NrtR DNA-binding winged helix domain-containing protein</fullName>
    </recommendedName>
</protein>
<dbReference type="Proteomes" id="UP000025171">
    <property type="component" value="Unassembled WGS sequence"/>
</dbReference>
<dbReference type="PATRIC" id="fig|1280950.3.peg.2894"/>
<feature type="domain" description="NrtR DNA-binding winged helix" evidence="1">
    <location>
        <begin position="233"/>
        <end position="293"/>
    </location>
</feature>
<evidence type="ECO:0000259" key="1">
    <source>
        <dbReference type="Pfam" id="PF21906"/>
    </source>
</evidence>
<dbReference type="AlphaFoldDB" id="A0A059FFX0"/>
<dbReference type="InterPro" id="IPR036388">
    <property type="entry name" value="WH-like_DNA-bd_sf"/>
</dbReference>
<comment type="caution">
    <text evidence="2">The sequence shown here is derived from an EMBL/GenBank/DDBJ whole genome shotgun (WGS) entry which is preliminary data.</text>
</comment>
<dbReference type="eggNOG" id="COG4111">
    <property type="taxonomic scope" value="Bacteria"/>
</dbReference>
<dbReference type="OrthoDB" id="9786141at2"/>
<accession>A0A059FFX0</accession>
<dbReference type="Gene3D" id="1.10.10.10">
    <property type="entry name" value="Winged helix-like DNA-binding domain superfamily/Winged helix DNA-binding domain"/>
    <property type="match status" value="1"/>
</dbReference>
<dbReference type="SUPFAM" id="SSF55811">
    <property type="entry name" value="Nudix"/>
    <property type="match status" value="1"/>
</dbReference>
<dbReference type="Gene3D" id="3.90.79.10">
    <property type="entry name" value="Nucleoside Triphosphate Pyrophosphohydrolase"/>
    <property type="match status" value="1"/>
</dbReference>
<evidence type="ECO:0000313" key="2">
    <source>
        <dbReference type="EMBL" id="KCZ89418.1"/>
    </source>
</evidence>
<name>A0A059FFX0_9PROT</name>
<reference evidence="2 3" key="1">
    <citation type="journal article" date="2014" name="Antonie Van Leeuwenhoek">
        <title>Hyphomonas beringensis sp. nov. and Hyphomonas chukchiensis sp. nov., isolated from surface seawater of the Bering Sea and Chukchi Sea.</title>
        <authorList>
            <person name="Li C."/>
            <person name="Lai Q."/>
            <person name="Li G."/>
            <person name="Dong C."/>
            <person name="Wang J."/>
            <person name="Liao Y."/>
            <person name="Shao Z."/>
        </authorList>
    </citation>
    <scope>NUCLEOTIDE SEQUENCE [LARGE SCALE GENOMIC DNA]</scope>
    <source>
        <strain evidence="2 3">MHS-2</strain>
    </source>
</reference>
<keyword evidence="3" id="KW-1185">Reference proteome</keyword>
<evidence type="ECO:0000313" key="3">
    <source>
        <dbReference type="Proteomes" id="UP000025171"/>
    </source>
</evidence>
<dbReference type="EMBL" id="ARYK01000008">
    <property type="protein sequence ID" value="KCZ89418.1"/>
    <property type="molecule type" value="Genomic_DNA"/>
</dbReference>
<dbReference type="InterPro" id="IPR054105">
    <property type="entry name" value="WHD_NrtR"/>
</dbReference>
<dbReference type="InterPro" id="IPR011213">
    <property type="entry name" value="NMN_biosyn"/>
</dbReference>
<sequence length="314" mass="34641">MTLSVLIGLSAVMVAVDDGAPLVLITRRDTGEDALPFGPFDPEHHVTFDLSLRGWVREQTGFELGYVEQLYTFGDKNRDTPDATLASAPPSARVISVGYLALTPDAAPTGAPFEARWQGWYGYFPWEDHRNGRPAMIDAELAPHLYTWAAGDPQRLERARIAFGLDAARWDEEGVLERYQLLYEAGLVAECARDAGLPQPAVTFGAPLASDHRRILATALSRLRGKLKYRPVIFELLPERFTLSALQRTVEGILGLSLHTQNFRRALDKTGLVAGTGRLETATGGRPAELYEFRRDYVRGIAAPGLATPRRTPD</sequence>
<dbReference type="PIRSF" id="PIRSF019423">
    <property type="entry name" value="NMN_biosyn"/>
    <property type="match status" value="1"/>
</dbReference>
<gene>
    <name evidence="2" type="ORF">HJO_14407</name>
</gene>
<dbReference type="SUPFAM" id="SSF46785">
    <property type="entry name" value="Winged helix' DNA-binding domain"/>
    <property type="match status" value="1"/>
</dbReference>
<dbReference type="InterPro" id="IPR015797">
    <property type="entry name" value="NUDIX_hydrolase-like_dom_sf"/>
</dbReference>
<proteinExistence type="predicted"/>
<dbReference type="Pfam" id="PF21906">
    <property type="entry name" value="WHD_NrtR"/>
    <property type="match status" value="1"/>
</dbReference>
<dbReference type="InterPro" id="IPR036390">
    <property type="entry name" value="WH_DNA-bd_sf"/>
</dbReference>
<dbReference type="RefSeq" id="WP_035618183.1">
    <property type="nucleotide sequence ID" value="NZ_ARYK01000008.1"/>
</dbReference>
<organism evidence="2 3">
    <name type="scientific">Hyphomonas johnsonii MHS-2</name>
    <dbReference type="NCBI Taxonomy" id="1280950"/>
    <lineage>
        <taxon>Bacteria</taxon>
        <taxon>Pseudomonadati</taxon>
        <taxon>Pseudomonadota</taxon>
        <taxon>Alphaproteobacteria</taxon>
        <taxon>Hyphomonadales</taxon>
        <taxon>Hyphomonadaceae</taxon>
        <taxon>Hyphomonas</taxon>
    </lineage>
</organism>